<name>A0A328D018_9ASTE</name>
<reference evidence="1 2" key="1">
    <citation type="submission" date="2018-06" db="EMBL/GenBank/DDBJ databases">
        <title>The Genome of Cuscuta australis (Dodder) Provides Insight into the Evolution of Plant Parasitism.</title>
        <authorList>
            <person name="Liu H."/>
        </authorList>
    </citation>
    <scope>NUCLEOTIDE SEQUENCE [LARGE SCALE GENOMIC DNA]</scope>
    <source>
        <strain evidence="2">cv. Yunnan</strain>
        <tissue evidence="1">Vines</tissue>
    </source>
</reference>
<organism evidence="1 2">
    <name type="scientific">Cuscuta australis</name>
    <dbReference type="NCBI Taxonomy" id="267555"/>
    <lineage>
        <taxon>Eukaryota</taxon>
        <taxon>Viridiplantae</taxon>
        <taxon>Streptophyta</taxon>
        <taxon>Embryophyta</taxon>
        <taxon>Tracheophyta</taxon>
        <taxon>Spermatophyta</taxon>
        <taxon>Magnoliopsida</taxon>
        <taxon>eudicotyledons</taxon>
        <taxon>Gunneridae</taxon>
        <taxon>Pentapetalae</taxon>
        <taxon>asterids</taxon>
        <taxon>lamiids</taxon>
        <taxon>Solanales</taxon>
        <taxon>Convolvulaceae</taxon>
        <taxon>Cuscuteae</taxon>
        <taxon>Cuscuta</taxon>
        <taxon>Cuscuta subgen. Grammica</taxon>
        <taxon>Cuscuta sect. Cleistogrammica</taxon>
    </lineage>
</organism>
<proteinExistence type="predicted"/>
<dbReference type="PANTHER" id="PTHR33156">
    <property type="entry name" value="OS02G0230000 PROTEIN"/>
    <property type="match status" value="1"/>
</dbReference>
<dbReference type="Proteomes" id="UP000249390">
    <property type="component" value="Unassembled WGS sequence"/>
</dbReference>
<dbReference type="PANTHER" id="PTHR33156:SF39">
    <property type="entry name" value="PROTEIN NONRESPONDING TO OXYLIPINS 2, MITOCHONDRIAL"/>
    <property type="match status" value="1"/>
</dbReference>
<dbReference type="AlphaFoldDB" id="A0A328D018"/>
<evidence type="ECO:0000313" key="2">
    <source>
        <dbReference type="Proteomes" id="UP000249390"/>
    </source>
</evidence>
<dbReference type="InterPro" id="IPR043459">
    <property type="entry name" value="NFD6/NOXY2-like"/>
</dbReference>
<dbReference type="EMBL" id="NQVE01000215">
    <property type="protein sequence ID" value="RAL38008.1"/>
    <property type="molecule type" value="Genomic_DNA"/>
</dbReference>
<evidence type="ECO:0000313" key="1">
    <source>
        <dbReference type="EMBL" id="RAL38008.1"/>
    </source>
</evidence>
<accession>A0A328D018</accession>
<keyword evidence="2" id="KW-1185">Reference proteome</keyword>
<comment type="caution">
    <text evidence="1">The sequence shown here is derived from an EMBL/GenBank/DDBJ whole genome shotgun (WGS) entry which is preliminary data.</text>
</comment>
<protein>
    <submittedName>
        <fullName evidence="1">Uncharacterized protein</fullName>
    </submittedName>
</protein>
<gene>
    <name evidence="1" type="ORF">DM860_000702</name>
</gene>
<sequence length="140" mass="14422">MASRCRVLSRPAFNLIKSAISKPALKPSNPSLGAASSFPPLHRPLSHIAALQSLLPLYSAVSSARLTSCLSLDSKGSRSLSQGMLCSANPGAIDILVTNARLLSAMPVGTAGVIRMGQKGLPTQAHTSAPQPEADIGNPI</sequence>